<accession>A0ABQ9GYK7</accession>
<dbReference type="PANTHER" id="PTHR33939:SF1">
    <property type="entry name" value="DUF4371 DOMAIN-CONTAINING PROTEIN"/>
    <property type="match status" value="1"/>
</dbReference>
<protein>
    <recommendedName>
        <fullName evidence="3">Tc1-like transposase DDE domain-containing protein</fullName>
    </recommendedName>
</protein>
<keyword evidence="2" id="KW-1185">Reference proteome</keyword>
<dbReference type="PANTHER" id="PTHR33939">
    <property type="entry name" value="PROTEIN CBG22215"/>
    <property type="match status" value="1"/>
</dbReference>
<evidence type="ECO:0000313" key="2">
    <source>
        <dbReference type="Proteomes" id="UP001159363"/>
    </source>
</evidence>
<evidence type="ECO:0008006" key="3">
    <source>
        <dbReference type="Google" id="ProtNLM"/>
    </source>
</evidence>
<organism evidence="1 2">
    <name type="scientific">Dryococelus australis</name>
    <dbReference type="NCBI Taxonomy" id="614101"/>
    <lineage>
        <taxon>Eukaryota</taxon>
        <taxon>Metazoa</taxon>
        <taxon>Ecdysozoa</taxon>
        <taxon>Arthropoda</taxon>
        <taxon>Hexapoda</taxon>
        <taxon>Insecta</taxon>
        <taxon>Pterygota</taxon>
        <taxon>Neoptera</taxon>
        <taxon>Polyneoptera</taxon>
        <taxon>Phasmatodea</taxon>
        <taxon>Verophasmatodea</taxon>
        <taxon>Anareolatae</taxon>
        <taxon>Phasmatidae</taxon>
        <taxon>Eurycanthinae</taxon>
        <taxon>Dryococelus</taxon>
    </lineage>
</organism>
<gene>
    <name evidence="1" type="ORF">PR048_021544</name>
</gene>
<comment type="caution">
    <text evidence="1">The sequence shown here is derived from an EMBL/GenBank/DDBJ whole genome shotgun (WGS) entry which is preliminary data.</text>
</comment>
<dbReference type="Gene3D" id="3.30.420.10">
    <property type="entry name" value="Ribonuclease H-like superfamily/Ribonuclease H"/>
    <property type="match status" value="1"/>
</dbReference>
<sequence>MNGHEVIRLPPYHTDLNPIELVWGYIKGKVSEEISSSLEDKKKSHEQLFSRYAVEQWKECCQHMKNIEKEYWDNDRLLDAVIDKIIFNLEDSFDEDFSTDMGGDCAVVPSPPGSVAALEGQTGESEPYTQRRWSRFTYNLPPYNSASSSADMFLHLTSPALLGRLPGGRGCADLPLLPTGFTKAEVLCTPSENIVTYTLEWPWDTKTYDQFYVLVPLLNQRSANVLDDIIHDALPIPQPGCASIGVPSFLEPIQWINIWTAGDLEYFTAAMHDDEMERIVSDWTTLLTCERRACQVKVPILWEIRAGWVSCP</sequence>
<dbReference type="EMBL" id="JARBHB010000008">
    <property type="protein sequence ID" value="KAJ8877092.1"/>
    <property type="molecule type" value="Genomic_DNA"/>
</dbReference>
<dbReference type="Proteomes" id="UP001159363">
    <property type="component" value="Chromosome 7"/>
</dbReference>
<dbReference type="InterPro" id="IPR036397">
    <property type="entry name" value="RNaseH_sf"/>
</dbReference>
<name>A0ABQ9GYK7_9NEOP</name>
<proteinExistence type="predicted"/>
<evidence type="ECO:0000313" key="1">
    <source>
        <dbReference type="EMBL" id="KAJ8877092.1"/>
    </source>
</evidence>
<reference evidence="1 2" key="1">
    <citation type="submission" date="2023-02" db="EMBL/GenBank/DDBJ databases">
        <title>LHISI_Scaffold_Assembly.</title>
        <authorList>
            <person name="Stuart O.P."/>
            <person name="Cleave R."/>
            <person name="Magrath M.J.L."/>
            <person name="Mikheyev A.S."/>
        </authorList>
    </citation>
    <scope>NUCLEOTIDE SEQUENCE [LARGE SCALE GENOMIC DNA]</scope>
    <source>
        <strain evidence="1">Daus_M_001</strain>
        <tissue evidence="1">Leg muscle</tissue>
    </source>
</reference>